<keyword evidence="3" id="KW-1185">Reference proteome</keyword>
<sequence>MFDLVTGASWCIVGWQSVVCPSPAGSAVGEVETCCIARVHGRRRCIYRCYLSFAADPLLQKDTADYTFIGRKVPEGSHDSASPRCVSQSLVQLAVPEVTWLSTVVHYPGSAVAAFSPGRRCKWKGKIGPRDDFPQVSSITASLRDAMLITGTEGSRTIPRRRSSEDTIDYASRALLVDASLQHPLQVFHLRGKHIHVTKIPNATGTATSHTVDRGYQNAQPLTEISPQRADPTRASDWHSHHERSQARKTTPGIGDQLFTPTT</sequence>
<reference evidence="2 3" key="1">
    <citation type="submission" date="2018-03" db="EMBL/GenBank/DDBJ databases">
        <title>Genomes of Pezizomycetes fungi and the evolution of truffles.</title>
        <authorList>
            <person name="Murat C."/>
            <person name="Payen T."/>
            <person name="Noel B."/>
            <person name="Kuo A."/>
            <person name="Martin F.M."/>
        </authorList>
    </citation>
    <scope>NUCLEOTIDE SEQUENCE [LARGE SCALE GENOMIC DNA]</scope>
    <source>
        <strain evidence="2">091103-1</strain>
    </source>
</reference>
<dbReference type="AlphaFoldDB" id="A0A317SHV4"/>
<name>A0A317SHV4_9PEZI</name>
<comment type="caution">
    <text evidence="2">The sequence shown here is derived from an EMBL/GenBank/DDBJ whole genome shotgun (WGS) entry which is preliminary data.</text>
</comment>
<evidence type="ECO:0000256" key="1">
    <source>
        <dbReference type="SAM" id="MobiDB-lite"/>
    </source>
</evidence>
<feature type="compositionally biased region" description="Basic and acidic residues" evidence="1">
    <location>
        <begin position="231"/>
        <end position="246"/>
    </location>
</feature>
<proteinExistence type="predicted"/>
<gene>
    <name evidence="2" type="ORF">C7212DRAFT_347479</name>
</gene>
<accession>A0A317SHV4</accession>
<evidence type="ECO:0000313" key="2">
    <source>
        <dbReference type="EMBL" id="PWW73070.1"/>
    </source>
</evidence>
<feature type="region of interest" description="Disordered" evidence="1">
    <location>
        <begin position="220"/>
        <end position="263"/>
    </location>
</feature>
<evidence type="ECO:0000313" key="3">
    <source>
        <dbReference type="Proteomes" id="UP000246991"/>
    </source>
</evidence>
<organism evidence="2 3">
    <name type="scientific">Tuber magnatum</name>
    <name type="common">white Piedmont truffle</name>
    <dbReference type="NCBI Taxonomy" id="42249"/>
    <lineage>
        <taxon>Eukaryota</taxon>
        <taxon>Fungi</taxon>
        <taxon>Dikarya</taxon>
        <taxon>Ascomycota</taxon>
        <taxon>Pezizomycotina</taxon>
        <taxon>Pezizomycetes</taxon>
        <taxon>Pezizales</taxon>
        <taxon>Tuberaceae</taxon>
        <taxon>Tuber</taxon>
    </lineage>
</organism>
<dbReference type="Proteomes" id="UP000246991">
    <property type="component" value="Unassembled WGS sequence"/>
</dbReference>
<dbReference type="EMBL" id="PYWC01000088">
    <property type="protein sequence ID" value="PWW73070.1"/>
    <property type="molecule type" value="Genomic_DNA"/>
</dbReference>
<protein>
    <submittedName>
        <fullName evidence="2">Uncharacterized protein</fullName>
    </submittedName>
</protein>